<evidence type="ECO:0000313" key="4">
    <source>
        <dbReference type="Proteomes" id="UP000002385"/>
    </source>
</evidence>
<proteinExistence type="predicted"/>
<dbReference type="GO" id="GO:0004803">
    <property type="term" value="F:transposase activity"/>
    <property type="evidence" value="ECO:0007669"/>
    <property type="project" value="InterPro"/>
</dbReference>
<accession>B7KRQ6</accession>
<dbReference type="HOGENOM" id="CLU_027402_34_1_5"/>
<dbReference type="SUPFAM" id="SSF46689">
    <property type="entry name" value="Homeodomain-like"/>
    <property type="match status" value="1"/>
</dbReference>
<dbReference type="EMBL" id="CP001298">
    <property type="protein sequence ID" value="ACK85583.1"/>
    <property type="molecule type" value="Genomic_DNA"/>
</dbReference>
<dbReference type="GO" id="GO:0003677">
    <property type="term" value="F:DNA binding"/>
    <property type="evidence" value="ECO:0007669"/>
    <property type="project" value="InterPro"/>
</dbReference>
<dbReference type="KEGG" id="mch:Mchl_4813"/>
<feature type="coiled-coil region" evidence="1">
    <location>
        <begin position="54"/>
        <end position="81"/>
    </location>
</feature>
<dbReference type="AlphaFoldDB" id="B7KRQ6"/>
<sequence length="93" mass="10691">MRRGQKTSAEQVVLTLRQIEVQTAQGKRLALACKEAEISEQSYYRWRKEYGGLQVDQARKMKDLERENARLRRLVADLSLEKQVLADVASGNL</sequence>
<dbReference type="PANTHER" id="PTHR33609:SF1">
    <property type="entry name" value="TRANSPOSASE"/>
    <property type="match status" value="1"/>
</dbReference>
<name>B7KRQ6_METC4</name>
<evidence type="ECO:0000313" key="2">
    <source>
        <dbReference type="EMBL" id="ACK82366.1"/>
    </source>
</evidence>
<gene>
    <name evidence="2" type="ordered locus">Mchl_1495</name>
    <name evidence="3" type="ordered locus">Mchl_4813</name>
</gene>
<dbReference type="Pfam" id="PF01527">
    <property type="entry name" value="HTH_Tnp_1"/>
    <property type="match status" value="1"/>
</dbReference>
<dbReference type="InterPro" id="IPR009057">
    <property type="entry name" value="Homeodomain-like_sf"/>
</dbReference>
<reference evidence="3" key="2">
    <citation type="submission" date="2008-12" db="EMBL/GenBank/DDBJ databases">
        <title>Complete sequence of chromosome of Methylobacterium extorquens CM4.</title>
        <authorList>
            <consortium name="US DOE Joint Genome Institute"/>
            <person name="Lucas S."/>
            <person name="Copeland A."/>
            <person name="Lapidus A."/>
            <person name="Glavina del Rio T."/>
            <person name="Dalin E."/>
            <person name="Tice H."/>
            <person name="Bruce D."/>
            <person name="Goodwin L."/>
            <person name="Pitluck S."/>
            <person name="Chertkov O."/>
            <person name="Brettin T."/>
            <person name="Detter J.C."/>
            <person name="Han C."/>
            <person name="Larimer F."/>
            <person name="Land M."/>
            <person name="Hauser L."/>
            <person name="Kyrpides N."/>
            <person name="Mikhailova N."/>
            <person name="Marx C."/>
            <person name="Richardson P."/>
        </authorList>
    </citation>
    <scope>NUCLEOTIDE SEQUENCE</scope>
    <source>
        <strain evidence="3">CM4</strain>
    </source>
</reference>
<keyword evidence="1" id="KW-0175">Coiled coil</keyword>
<dbReference type="InterPro" id="IPR002514">
    <property type="entry name" value="Transposase_8"/>
</dbReference>
<dbReference type="Proteomes" id="UP000002385">
    <property type="component" value="Chromosome"/>
</dbReference>
<dbReference type="EMBL" id="CP001298">
    <property type="protein sequence ID" value="ACK82366.1"/>
    <property type="molecule type" value="Genomic_DNA"/>
</dbReference>
<evidence type="ECO:0000313" key="3">
    <source>
        <dbReference type="EMBL" id="ACK85583.1"/>
    </source>
</evidence>
<reference evidence="4" key="1">
    <citation type="submission" date="2008-12" db="EMBL/GenBank/DDBJ databases">
        <title>Complete sequence of chromosome of Methylobacterium chloromethanicum CM4.</title>
        <authorList>
            <consortium name="US DOE Joint Genome Institute"/>
            <person name="Lucas S."/>
            <person name="Copeland A."/>
            <person name="Lapidus A."/>
            <person name="Glavina del Rio T."/>
            <person name="Dalin E."/>
            <person name="Tice H."/>
            <person name="Bruce D."/>
            <person name="Goodwin L."/>
            <person name="Pitluck S."/>
            <person name="Chertkov O."/>
            <person name="Brettin T."/>
            <person name="Detter J.C."/>
            <person name="Han C."/>
            <person name="Larimer F."/>
            <person name="Land M."/>
            <person name="Hauser L."/>
            <person name="Kyrpides N."/>
            <person name="Mikhailova N."/>
            <person name="Marx C."/>
            <person name="Richardson P."/>
        </authorList>
    </citation>
    <scope>NUCLEOTIDE SEQUENCE [LARGE SCALE GENOMIC DNA]</scope>
    <source>
        <strain evidence="4">CM4 / NCIMB 13688</strain>
    </source>
</reference>
<dbReference type="PANTHER" id="PTHR33609">
    <property type="entry name" value="LOW CALCIUM RESPONSE LOCUS PROTEIN S"/>
    <property type="match status" value="1"/>
</dbReference>
<protein>
    <submittedName>
        <fullName evidence="3">Transposase IS3/IS911 family protein</fullName>
    </submittedName>
</protein>
<dbReference type="KEGG" id="mch:Mchl_1495"/>
<dbReference type="InterPro" id="IPR052546">
    <property type="entry name" value="Transposase_8_domain"/>
</dbReference>
<reference evidence="3 4" key="3">
    <citation type="journal article" date="2012" name="J. Bacteriol.">
        <title>Complete genome sequences of six strains of the genus Methylobacterium.</title>
        <authorList>
            <person name="Marx C.J."/>
            <person name="Bringel F."/>
            <person name="Chistoserdova L."/>
            <person name="Moulin L."/>
            <person name="Farhan Ul Haque M."/>
            <person name="Fleischman D.E."/>
            <person name="Gruffaz C."/>
            <person name="Jourand P."/>
            <person name="Knief C."/>
            <person name="Lee M.C."/>
            <person name="Muller E.E."/>
            <person name="Nadalig T."/>
            <person name="Peyraud R."/>
            <person name="Roselli S."/>
            <person name="Russ L."/>
            <person name="Goodwin L.A."/>
            <person name="Ivanova N."/>
            <person name="Kyrpides N."/>
            <person name="Lajus A."/>
            <person name="Land M.L."/>
            <person name="Medigue C."/>
            <person name="Mikhailova N."/>
            <person name="Nolan M."/>
            <person name="Woyke T."/>
            <person name="Stolyar S."/>
            <person name="Vorholt J.A."/>
            <person name="Vuilleumier S."/>
        </authorList>
    </citation>
    <scope>NUCLEOTIDE SEQUENCE [LARGE SCALE GENOMIC DNA]</scope>
    <source>
        <strain evidence="3">CM4</strain>
        <strain evidence="4">CM4 / NCIMB 13688</strain>
    </source>
</reference>
<evidence type="ECO:0000256" key="1">
    <source>
        <dbReference type="SAM" id="Coils"/>
    </source>
</evidence>
<organism evidence="3 4">
    <name type="scientific">Methylorubrum extorquens (strain CM4 / NCIMB 13688)</name>
    <name type="common">Methylobacterium extorquens</name>
    <dbReference type="NCBI Taxonomy" id="440085"/>
    <lineage>
        <taxon>Bacteria</taxon>
        <taxon>Pseudomonadati</taxon>
        <taxon>Pseudomonadota</taxon>
        <taxon>Alphaproteobacteria</taxon>
        <taxon>Hyphomicrobiales</taxon>
        <taxon>Methylobacteriaceae</taxon>
        <taxon>Methylorubrum</taxon>
    </lineage>
</organism>
<dbReference type="GO" id="GO:0006313">
    <property type="term" value="P:DNA transposition"/>
    <property type="evidence" value="ECO:0007669"/>
    <property type="project" value="InterPro"/>
</dbReference>